<feature type="transmembrane region" description="Helical" evidence="9">
    <location>
        <begin position="146"/>
        <end position="165"/>
    </location>
</feature>
<evidence type="ECO:0000256" key="1">
    <source>
        <dbReference type="ARBA" id="ARBA00004651"/>
    </source>
</evidence>
<evidence type="ECO:0000256" key="4">
    <source>
        <dbReference type="ARBA" id="ARBA00022692"/>
    </source>
</evidence>
<name>A0A291QS13_9BACT</name>
<dbReference type="GO" id="GO:1904680">
    <property type="term" value="F:peptide transmembrane transporter activity"/>
    <property type="evidence" value="ECO:0007669"/>
    <property type="project" value="InterPro"/>
</dbReference>
<feature type="transmembrane region" description="Helical" evidence="9">
    <location>
        <begin position="417"/>
        <end position="437"/>
    </location>
</feature>
<dbReference type="Gene3D" id="1.20.1250.20">
    <property type="entry name" value="MFS general substrate transporter like domains"/>
    <property type="match status" value="2"/>
</dbReference>
<evidence type="ECO:0000256" key="2">
    <source>
        <dbReference type="ARBA" id="ARBA00022448"/>
    </source>
</evidence>
<dbReference type="InterPro" id="IPR036259">
    <property type="entry name" value="MFS_trans_sf"/>
</dbReference>
<accession>A0A291QS13</accession>
<evidence type="ECO:0000256" key="6">
    <source>
        <dbReference type="ARBA" id="ARBA00022989"/>
    </source>
</evidence>
<dbReference type="KEGG" id="cbae:COR50_05520"/>
<feature type="transmembrane region" description="Helical" evidence="9">
    <location>
        <begin position="103"/>
        <end position="119"/>
    </location>
</feature>
<feature type="transmembrane region" description="Helical" evidence="9">
    <location>
        <begin position="212"/>
        <end position="233"/>
    </location>
</feature>
<feature type="transmembrane region" description="Helical" evidence="9">
    <location>
        <begin position="385"/>
        <end position="405"/>
    </location>
</feature>
<feature type="transmembrane region" description="Helical" evidence="9">
    <location>
        <begin position="515"/>
        <end position="537"/>
    </location>
</feature>
<feature type="transmembrane region" description="Helical" evidence="9">
    <location>
        <begin position="245"/>
        <end position="260"/>
    </location>
</feature>
<dbReference type="NCBIfam" id="TIGR00924">
    <property type="entry name" value="yjdL_sub1_fam"/>
    <property type="match status" value="1"/>
</dbReference>
<keyword evidence="5" id="KW-0571">Peptide transport</keyword>
<dbReference type="AlphaFoldDB" id="A0A291QS13"/>
<dbReference type="GO" id="GO:0006857">
    <property type="term" value="P:oligopeptide transport"/>
    <property type="evidence" value="ECO:0007669"/>
    <property type="project" value="InterPro"/>
</dbReference>
<proteinExistence type="inferred from homology"/>
<dbReference type="SUPFAM" id="SSF103473">
    <property type="entry name" value="MFS general substrate transporter"/>
    <property type="match status" value="2"/>
</dbReference>
<dbReference type="RefSeq" id="WP_098193071.1">
    <property type="nucleotide sequence ID" value="NZ_CP023777.1"/>
</dbReference>
<evidence type="ECO:0000256" key="9">
    <source>
        <dbReference type="SAM" id="Phobius"/>
    </source>
</evidence>
<dbReference type="PANTHER" id="PTHR23517:SF15">
    <property type="entry name" value="PROTON-DEPENDENT OLIGOPEPTIDE FAMILY TRANSPORT PROTEIN"/>
    <property type="match status" value="1"/>
</dbReference>
<evidence type="ECO:0000256" key="7">
    <source>
        <dbReference type="ARBA" id="ARBA00023136"/>
    </source>
</evidence>
<feature type="transmembrane region" description="Helical" evidence="9">
    <location>
        <begin position="272"/>
        <end position="289"/>
    </location>
</feature>
<feature type="transmembrane region" description="Helical" evidence="9">
    <location>
        <begin position="12"/>
        <end position="35"/>
    </location>
</feature>
<dbReference type="Proteomes" id="UP000220133">
    <property type="component" value="Chromosome"/>
</dbReference>
<keyword evidence="2 8" id="KW-0813">Transport</keyword>
<gene>
    <name evidence="10" type="ORF">COR50_05520</name>
</gene>
<protein>
    <submittedName>
        <fullName evidence="10">MFS transporter</fullName>
    </submittedName>
</protein>
<dbReference type="PANTHER" id="PTHR23517">
    <property type="entry name" value="RESISTANCE PROTEIN MDTM, PUTATIVE-RELATED-RELATED"/>
    <property type="match status" value="1"/>
</dbReference>
<dbReference type="OrthoDB" id="9772725at2"/>
<dbReference type="InterPro" id="IPR000109">
    <property type="entry name" value="POT_fam"/>
</dbReference>
<keyword evidence="4 8" id="KW-0812">Transmembrane</keyword>
<dbReference type="InterPro" id="IPR018456">
    <property type="entry name" value="PTR2_symporter_CS"/>
</dbReference>
<feature type="transmembrane region" description="Helical" evidence="9">
    <location>
        <begin position="481"/>
        <end position="503"/>
    </location>
</feature>
<keyword evidence="3" id="KW-1003">Cell membrane</keyword>
<evidence type="ECO:0000256" key="8">
    <source>
        <dbReference type="RuleBase" id="RU003755"/>
    </source>
</evidence>
<keyword evidence="6 9" id="KW-1133">Transmembrane helix</keyword>
<feature type="transmembrane region" description="Helical" evidence="9">
    <location>
        <begin position="449"/>
        <end position="469"/>
    </location>
</feature>
<feature type="transmembrane region" description="Helical" evidence="9">
    <location>
        <begin position="171"/>
        <end position="191"/>
    </location>
</feature>
<dbReference type="CDD" id="cd17346">
    <property type="entry name" value="MFS_DtpA_like"/>
    <property type="match status" value="1"/>
</dbReference>
<feature type="transmembrane region" description="Helical" evidence="9">
    <location>
        <begin position="79"/>
        <end position="97"/>
    </location>
</feature>
<reference evidence="10 11" key="1">
    <citation type="submission" date="2017-10" db="EMBL/GenBank/DDBJ databases">
        <title>Paenichitinophaga pekingensis gen. nov., sp. nov., isolated from activated sludge.</title>
        <authorList>
            <person name="Jin D."/>
            <person name="Kong X."/>
            <person name="Deng Y."/>
            <person name="Bai Z."/>
        </authorList>
    </citation>
    <scope>NUCLEOTIDE SEQUENCE [LARGE SCALE GENOMIC DNA]</scope>
    <source>
        <strain evidence="10 11">13</strain>
    </source>
</reference>
<keyword evidence="7 9" id="KW-0472">Membrane</keyword>
<evidence type="ECO:0000313" key="10">
    <source>
        <dbReference type="EMBL" id="ATL46683.1"/>
    </source>
</evidence>
<dbReference type="PROSITE" id="PS01023">
    <property type="entry name" value="PTR2_2"/>
    <property type="match status" value="1"/>
</dbReference>
<evidence type="ECO:0000313" key="11">
    <source>
        <dbReference type="Proteomes" id="UP000220133"/>
    </source>
</evidence>
<sequence>MPTNRKHPASLPFLFLSEMWERFGFYLLLGILQLYLTDSDKGGMGMDRTKAVDIYGTYLAMVYLTPFIGGLLADRILGYSKSIIIGGILMGLGYIGISFHNEMIFYISLALLCIGNGLFKPNISTLLGNTYNTPQFKANKDTGFNIFYFGINIGAFICNFFAAYLRNTIGWSAAFIAAGIGMFLGVLIFILGRKHYKEADVRKPVQPEDMPMGQILASVFLPAAIAAVIGWMIPGNIFGSDSTDAFLLACIPIVYFYANLLRKASAADKKPIKALLMVFAVSIMFWAVFKQNGSALTTWAQYYTDREVPTVLEQPATGLYLVQSVTNTPAEVVQYDKEFRVIKDADGNPVKDIGLDPYFKNLQAEKMPTENDTIYLFNTELFQSINPFFVLILTPLVVMFFAFLRRRQKEPTTPSKIAYGLLISALSTFMMVAAVYYCHNGEIKASPWWLFGSYGMITLGELFLSPMGLSLVSKLSPPRITALMMGGWFLATSMGNKLSGILATLWDKYDNKANYFLVNFVLLGIAALTIFLMLRWLNKVFKEYSH</sequence>
<dbReference type="InterPro" id="IPR005279">
    <property type="entry name" value="Dipep/tripep_permease"/>
</dbReference>
<feature type="transmembrane region" description="Helical" evidence="9">
    <location>
        <begin position="55"/>
        <end position="72"/>
    </location>
</feature>
<keyword evidence="5" id="KW-0653">Protein transport</keyword>
<dbReference type="EMBL" id="CP023777">
    <property type="protein sequence ID" value="ATL46683.1"/>
    <property type="molecule type" value="Genomic_DNA"/>
</dbReference>
<organism evidence="10 11">
    <name type="scientific">Chitinophaga caeni</name>
    <dbReference type="NCBI Taxonomy" id="2029983"/>
    <lineage>
        <taxon>Bacteria</taxon>
        <taxon>Pseudomonadati</taxon>
        <taxon>Bacteroidota</taxon>
        <taxon>Chitinophagia</taxon>
        <taxon>Chitinophagales</taxon>
        <taxon>Chitinophagaceae</taxon>
        <taxon>Chitinophaga</taxon>
    </lineage>
</organism>
<comment type="similarity">
    <text evidence="8">Belongs to the major facilitator superfamily. Proton-dependent oligopeptide transporter (POT/PTR) (TC 2.A.17) family.</text>
</comment>
<comment type="subcellular location">
    <subcellularLocation>
        <location evidence="1">Cell membrane</location>
        <topology evidence="1">Multi-pass membrane protein</topology>
    </subcellularLocation>
    <subcellularLocation>
        <location evidence="8">Membrane</location>
        <topology evidence="8">Multi-pass membrane protein</topology>
    </subcellularLocation>
</comment>
<evidence type="ECO:0000256" key="3">
    <source>
        <dbReference type="ARBA" id="ARBA00022475"/>
    </source>
</evidence>
<dbReference type="Pfam" id="PF00854">
    <property type="entry name" value="PTR2"/>
    <property type="match status" value="2"/>
</dbReference>
<evidence type="ECO:0000256" key="5">
    <source>
        <dbReference type="ARBA" id="ARBA00022856"/>
    </source>
</evidence>
<dbReference type="GO" id="GO:0005886">
    <property type="term" value="C:plasma membrane"/>
    <property type="evidence" value="ECO:0007669"/>
    <property type="project" value="UniProtKB-SubCell"/>
</dbReference>
<keyword evidence="11" id="KW-1185">Reference proteome</keyword>
<dbReference type="InterPro" id="IPR050171">
    <property type="entry name" value="MFS_Transporters"/>
</dbReference>